<comment type="caution">
    <text evidence="4">The sequence shown here is derived from an EMBL/GenBank/DDBJ whole genome shotgun (WGS) entry which is preliminary data.</text>
</comment>
<dbReference type="InterPro" id="IPR019734">
    <property type="entry name" value="TPR_rpt"/>
</dbReference>
<dbReference type="Gene3D" id="1.10.510.10">
    <property type="entry name" value="Transferase(Phosphotransferase) domain 1"/>
    <property type="match status" value="1"/>
</dbReference>
<feature type="repeat" description="TPR" evidence="1">
    <location>
        <begin position="671"/>
        <end position="704"/>
    </location>
</feature>
<dbReference type="CDD" id="cd14014">
    <property type="entry name" value="STKc_PknB_like"/>
    <property type="match status" value="1"/>
</dbReference>
<feature type="transmembrane region" description="Helical" evidence="2">
    <location>
        <begin position="295"/>
        <end position="314"/>
    </location>
</feature>
<dbReference type="Proteomes" id="UP001156870">
    <property type="component" value="Unassembled WGS sequence"/>
</dbReference>
<dbReference type="SUPFAM" id="SSF48452">
    <property type="entry name" value="TPR-like"/>
    <property type="match status" value="1"/>
</dbReference>
<dbReference type="InterPro" id="IPR008271">
    <property type="entry name" value="Ser/Thr_kinase_AS"/>
</dbReference>
<dbReference type="InterPro" id="IPR011009">
    <property type="entry name" value="Kinase-like_dom_sf"/>
</dbReference>
<evidence type="ECO:0000259" key="3">
    <source>
        <dbReference type="PROSITE" id="PS50011"/>
    </source>
</evidence>
<dbReference type="EMBL" id="BSPD01000021">
    <property type="protein sequence ID" value="GLS25124.1"/>
    <property type="molecule type" value="Genomic_DNA"/>
</dbReference>
<reference evidence="4 5" key="1">
    <citation type="journal article" date="2014" name="Int. J. Syst. Evol. Microbiol.">
        <title>Complete genome sequence of Corynebacterium casei LMG S-19264T (=DSM 44701T), isolated from a smear-ripened cheese.</title>
        <authorList>
            <consortium name="US DOE Joint Genome Institute (JGI-PGF)"/>
            <person name="Walter F."/>
            <person name="Albersmeier A."/>
            <person name="Kalinowski J."/>
            <person name="Ruckert C."/>
        </authorList>
    </citation>
    <scope>NUCLEOTIDE SEQUENCE [LARGE SCALE GENOMIC DNA]</scope>
    <source>
        <strain evidence="4 5">NBRC 110095</strain>
    </source>
</reference>
<keyword evidence="2" id="KW-0472">Membrane</keyword>
<dbReference type="Gene3D" id="1.25.40.10">
    <property type="entry name" value="Tetratricopeptide repeat domain"/>
    <property type="match status" value="1"/>
</dbReference>
<dbReference type="SUPFAM" id="SSF56112">
    <property type="entry name" value="Protein kinase-like (PK-like)"/>
    <property type="match status" value="1"/>
</dbReference>
<evidence type="ECO:0000256" key="1">
    <source>
        <dbReference type="PROSITE-ProRule" id="PRU00339"/>
    </source>
</evidence>
<dbReference type="InterPro" id="IPR000719">
    <property type="entry name" value="Prot_kinase_dom"/>
</dbReference>
<name>A0AA37T1B7_9GAMM</name>
<evidence type="ECO:0000313" key="4">
    <source>
        <dbReference type="EMBL" id="GLS25124.1"/>
    </source>
</evidence>
<gene>
    <name evidence="4" type="ORF">GCM10007877_08380</name>
</gene>
<keyword evidence="2" id="KW-0812">Transmembrane</keyword>
<dbReference type="GO" id="GO:0005737">
    <property type="term" value="C:cytoplasm"/>
    <property type="evidence" value="ECO:0007669"/>
    <property type="project" value="TreeGrafter"/>
</dbReference>
<evidence type="ECO:0000256" key="2">
    <source>
        <dbReference type="SAM" id="Phobius"/>
    </source>
</evidence>
<accession>A0AA37T1B7</accession>
<dbReference type="AlphaFoldDB" id="A0AA37T1B7"/>
<dbReference type="SMART" id="SM00220">
    <property type="entry name" value="S_TKc"/>
    <property type="match status" value="1"/>
</dbReference>
<dbReference type="InterPro" id="IPR053235">
    <property type="entry name" value="Ser_Thr_kinase"/>
</dbReference>
<dbReference type="RefSeq" id="WP_232592783.1">
    <property type="nucleotide sequence ID" value="NZ_BSPD01000021.1"/>
</dbReference>
<dbReference type="PANTHER" id="PTHR24361">
    <property type="entry name" value="MITOGEN-ACTIVATED KINASE KINASE KINASE"/>
    <property type="match status" value="1"/>
</dbReference>
<keyword evidence="2" id="KW-1133">Transmembrane helix</keyword>
<dbReference type="InterPro" id="IPR011990">
    <property type="entry name" value="TPR-like_helical_dom_sf"/>
</dbReference>
<organism evidence="4 5">
    <name type="scientific">Marinibactrum halimedae</name>
    <dbReference type="NCBI Taxonomy" id="1444977"/>
    <lineage>
        <taxon>Bacteria</taxon>
        <taxon>Pseudomonadati</taxon>
        <taxon>Pseudomonadota</taxon>
        <taxon>Gammaproteobacteria</taxon>
        <taxon>Cellvibrionales</taxon>
        <taxon>Cellvibrionaceae</taxon>
        <taxon>Marinibactrum</taxon>
    </lineage>
</organism>
<dbReference type="Pfam" id="PF00069">
    <property type="entry name" value="Pkinase"/>
    <property type="match status" value="1"/>
</dbReference>
<dbReference type="PROSITE" id="PS00108">
    <property type="entry name" value="PROTEIN_KINASE_ST"/>
    <property type="match status" value="1"/>
</dbReference>
<feature type="repeat" description="TPR" evidence="1">
    <location>
        <begin position="705"/>
        <end position="738"/>
    </location>
</feature>
<dbReference type="PROSITE" id="PS50005">
    <property type="entry name" value="TPR"/>
    <property type="match status" value="2"/>
</dbReference>
<dbReference type="GO" id="GO:0004674">
    <property type="term" value="F:protein serine/threonine kinase activity"/>
    <property type="evidence" value="ECO:0007669"/>
    <property type="project" value="TreeGrafter"/>
</dbReference>
<dbReference type="PROSITE" id="PS50011">
    <property type="entry name" value="PROTEIN_KINASE_DOM"/>
    <property type="match status" value="1"/>
</dbReference>
<keyword evidence="5" id="KW-1185">Reference proteome</keyword>
<sequence length="831" mass="94271">MKLKEQNKDFPVNQTRYRIDGVLGAGGQGRVYQGYDLKLARNVAIKLVPMSGAHSLREAQTLAKLDSTRIVRVFDVFNNEDYIAIVMELVAACIPMSPHTLHTMSSDTFFNFFKQLLDAVEVIHSANILHLDLKPGNILYNESGKVKVTDFGISRDNNEKISDKFNDMSTDKGSWYCLSPEQLEQKKPSKASDIFALGILLFAFLYKKHPFIVDGDISSSQRNILNGKPQIAECILPAVDPQLVALSISMLDKNPKNRPSLEVIKQIIYRVSSESLSLATETIPIPKIKNHPHRLWVACACSIIVLLIATTLFISSSPSVSQTLVVPPLYSHSSIEGQSHYLHEKNVLIASIIEDELQEGVIIDPSRRLLSKKMWGGTQEWQKEAKQAQADEILFSEVNCGESLCDISLTLFDAQSNKTRYFANQSIPHEDLILVSQLIAHMIQTELKISAANGLHTPLSAEEFRQYLLYKRKLDSLDISLEDIEPLITIANANPNFLAIQTLLGHYYLGLYKLKTNPEWLTKTKYLLHKLEKQSSQSANFYILQFYYQLNTEQFLKSEETLQRIFSTASVDINQLFLAKTALHFKQKPTEAYQNFLNFKGLHINNDYFRYKAHMEHHLKLFEALEETSTTWKNRYPNTELATLHLKASYINLGKLTQALNLYQIGADDNIHDANNAGICQLLLGNYNASIATFTKALDFNPDNIDALLNLGEALKIKGDLNQSQHYFKKALTLLDKKTSLNTYDYAQRALLLAHLDQDEDALIALQNASQNITNDAFYLMAAHAYSLLEKPQTALYNAKEGFKRGYRAHWYRYPWTQNLYEQLTASTAQH</sequence>
<proteinExistence type="predicted"/>
<keyword evidence="1" id="KW-0802">TPR repeat</keyword>
<dbReference type="SMART" id="SM00028">
    <property type="entry name" value="TPR"/>
    <property type="match status" value="3"/>
</dbReference>
<dbReference type="Pfam" id="PF13414">
    <property type="entry name" value="TPR_11"/>
    <property type="match status" value="1"/>
</dbReference>
<feature type="domain" description="Protein kinase" evidence="3">
    <location>
        <begin position="17"/>
        <end position="269"/>
    </location>
</feature>
<protein>
    <recommendedName>
        <fullName evidence="3">Protein kinase domain-containing protein</fullName>
    </recommendedName>
</protein>
<dbReference type="GO" id="GO:0005524">
    <property type="term" value="F:ATP binding"/>
    <property type="evidence" value="ECO:0007669"/>
    <property type="project" value="InterPro"/>
</dbReference>
<evidence type="ECO:0000313" key="5">
    <source>
        <dbReference type="Proteomes" id="UP001156870"/>
    </source>
</evidence>